<organism evidence="2 3">
    <name type="scientific">Spirosoma endbachense</name>
    <dbReference type="NCBI Taxonomy" id="2666025"/>
    <lineage>
        <taxon>Bacteria</taxon>
        <taxon>Pseudomonadati</taxon>
        <taxon>Bacteroidota</taxon>
        <taxon>Cytophagia</taxon>
        <taxon>Cytophagales</taxon>
        <taxon>Cytophagaceae</taxon>
        <taxon>Spirosoma</taxon>
    </lineage>
</organism>
<dbReference type="SUPFAM" id="SSF51182">
    <property type="entry name" value="RmlC-like cupins"/>
    <property type="match status" value="1"/>
</dbReference>
<dbReference type="Gene3D" id="2.60.120.10">
    <property type="entry name" value="Jelly Rolls"/>
    <property type="match status" value="1"/>
</dbReference>
<dbReference type="KEGG" id="senf:GJR95_25475"/>
<keyword evidence="3" id="KW-1185">Reference proteome</keyword>
<protein>
    <recommendedName>
        <fullName evidence="1">Sugar 3,4-ketoisomerase QdtA cupin domain-containing protein</fullName>
    </recommendedName>
</protein>
<dbReference type="InterPro" id="IPR014710">
    <property type="entry name" value="RmlC-like_jellyroll"/>
</dbReference>
<accession>A0A6P1W0N3</accession>
<sequence>MNALAEGGKIVSGMAQTFFRNKNQVDEPNWLESDWKQPLKRLFWINQVPEFGYRGGHRHPSCQMMLQCVIGSVHVYVQTPFEDHFYYLSTPHHYLLLAPQDWRFMYRFSPDAILLVMAEEPFDRTHYIDEPYRPVNLNRLVPISRSEAK</sequence>
<dbReference type="CDD" id="cd20292">
    <property type="entry name" value="cupin_QdtA-like"/>
    <property type="match status" value="1"/>
</dbReference>
<gene>
    <name evidence="2" type="ORF">GJR95_25475</name>
</gene>
<evidence type="ECO:0000313" key="2">
    <source>
        <dbReference type="EMBL" id="QHV98148.1"/>
    </source>
</evidence>
<dbReference type="Proteomes" id="UP000464577">
    <property type="component" value="Chromosome"/>
</dbReference>
<dbReference type="EMBL" id="CP045997">
    <property type="protein sequence ID" value="QHV98148.1"/>
    <property type="molecule type" value="Genomic_DNA"/>
</dbReference>
<dbReference type="AlphaFoldDB" id="A0A6P1W0N3"/>
<dbReference type="Pfam" id="PF05523">
    <property type="entry name" value="FdtA"/>
    <property type="match status" value="1"/>
</dbReference>
<reference evidence="2 3" key="1">
    <citation type="submission" date="2019-11" db="EMBL/GenBank/DDBJ databases">
        <title>Spirosoma endbachense sp. nov., isolated from a natural salt meadow.</title>
        <authorList>
            <person name="Rojas J."/>
            <person name="Ambika Manirajan B."/>
            <person name="Ratering S."/>
            <person name="Suarez C."/>
            <person name="Geissler-Plaum R."/>
            <person name="Schnell S."/>
        </authorList>
    </citation>
    <scope>NUCLEOTIDE SEQUENCE [LARGE SCALE GENOMIC DNA]</scope>
    <source>
        <strain evidence="2 3">I-24</strain>
    </source>
</reference>
<evidence type="ECO:0000259" key="1">
    <source>
        <dbReference type="Pfam" id="PF05523"/>
    </source>
</evidence>
<proteinExistence type="predicted"/>
<name>A0A6P1W0N3_9BACT</name>
<dbReference type="InterPro" id="IPR008894">
    <property type="entry name" value="QdtA_cupin_dom"/>
</dbReference>
<evidence type="ECO:0000313" key="3">
    <source>
        <dbReference type="Proteomes" id="UP000464577"/>
    </source>
</evidence>
<feature type="domain" description="Sugar 3,4-ketoisomerase QdtA cupin" evidence="1">
    <location>
        <begin position="39"/>
        <end position="130"/>
    </location>
</feature>
<dbReference type="InterPro" id="IPR011051">
    <property type="entry name" value="RmlC_Cupin_sf"/>
</dbReference>
<dbReference type="RefSeq" id="WP_162388560.1">
    <property type="nucleotide sequence ID" value="NZ_CP045997.1"/>
</dbReference>